<evidence type="ECO:0000313" key="1">
    <source>
        <dbReference type="EMBL" id="ALV05201.1"/>
    </source>
</evidence>
<keyword evidence="2" id="KW-1185">Reference proteome</keyword>
<reference evidence="1 2" key="1">
    <citation type="submission" date="2015-12" db="EMBL/GenBank/DDBJ databases">
        <title>Complete genome of Roseateles depolymerans KCTC 42856.</title>
        <authorList>
            <person name="Kim K.M."/>
        </authorList>
    </citation>
    <scope>NUCLEOTIDE SEQUENCE [LARGE SCALE GENOMIC DNA]</scope>
    <source>
        <strain evidence="1 2">KCTC 42856</strain>
    </source>
</reference>
<evidence type="ECO:0000313" key="2">
    <source>
        <dbReference type="Proteomes" id="UP000060699"/>
    </source>
</evidence>
<dbReference type="OrthoDB" id="6636674at2"/>
<gene>
    <name evidence="1" type="ORF">RD2015_705</name>
</gene>
<proteinExistence type="predicted"/>
<dbReference type="RefSeq" id="WP_147307113.1">
    <property type="nucleotide sequence ID" value="NZ_CP013729.1"/>
</dbReference>
<dbReference type="KEGG" id="rdp:RD2015_705"/>
<sequence>MSFRLLPDQLLDYDGEAAFADVLTTWLRSHTSAVDPLKSVNIRSIKSIPQLSDDESWLLYEAHRVLELLVLRFQSGNADGSEWPGPAITKEEFAQFAQSIGLTVMRPLAWSPFHHEITTLTTVPDPKAAPEVLHEHWPCLMLGSMLFMRAGVAVAAGAHTLAPDIASTSRLYWAHRRKTRPHSDLAHGWGANSSWRTRFRRDYFIDGTFHFNVEGDCDLSALPAGEINEDGLTALERQELVIHRCFVTCKKDDADLFPYGDRYSIKAR</sequence>
<name>A0A0U2TYH0_9BURK</name>
<dbReference type="EMBL" id="CP013729">
    <property type="protein sequence ID" value="ALV05201.1"/>
    <property type="molecule type" value="Genomic_DNA"/>
</dbReference>
<dbReference type="AlphaFoldDB" id="A0A0U2TYH0"/>
<dbReference type="Proteomes" id="UP000060699">
    <property type="component" value="Chromosome"/>
</dbReference>
<dbReference type="STRING" id="76731.RD2015_705"/>
<accession>A0A0U2TYH0</accession>
<protein>
    <submittedName>
        <fullName evidence="1">Uncharacterized protein</fullName>
    </submittedName>
</protein>
<organism evidence="1 2">
    <name type="scientific">Roseateles depolymerans</name>
    <dbReference type="NCBI Taxonomy" id="76731"/>
    <lineage>
        <taxon>Bacteria</taxon>
        <taxon>Pseudomonadati</taxon>
        <taxon>Pseudomonadota</taxon>
        <taxon>Betaproteobacteria</taxon>
        <taxon>Burkholderiales</taxon>
        <taxon>Sphaerotilaceae</taxon>
        <taxon>Roseateles</taxon>
    </lineage>
</organism>